<organism evidence="2 3">
    <name type="scientific">Centaurea solstitialis</name>
    <name type="common">yellow star-thistle</name>
    <dbReference type="NCBI Taxonomy" id="347529"/>
    <lineage>
        <taxon>Eukaryota</taxon>
        <taxon>Viridiplantae</taxon>
        <taxon>Streptophyta</taxon>
        <taxon>Embryophyta</taxon>
        <taxon>Tracheophyta</taxon>
        <taxon>Spermatophyta</taxon>
        <taxon>Magnoliopsida</taxon>
        <taxon>eudicotyledons</taxon>
        <taxon>Gunneridae</taxon>
        <taxon>Pentapetalae</taxon>
        <taxon>asterids</taxon>
        <taxon>campanulids</taxon>
        <taxon>Asterales</taxon>
        <taxon>Asteraceae</taxon>
        <taxon>Carduoideae</taxon>
        <taxon>Cardueae</taxon>
        <taxon>Centaureinae</taxon>
        <taxon>Centaurea</taxon>
    </lineage>
</organism>
<feature type="domain" description="Retroviral polymerase SH3-like" evidence="1">
    <location>
        <begin position="17"/>
        <end position="76"/>
    </location>
</feature>
<reference evidence="2" key="1">
    <citation type="submission" date="2023-03" db="EMBL/GenBank/DDBJ databases">
        <title>Chromosome-scale reference genome and RAD-based genetic map of yellow starthistle (Centaurea solstitialis) reveal putative structural variation and QTLs associated with invader traits.</title>
        <authorList>
            <person name="Reatini B."/>
            <person name="Cang F.A."/>
            <person name="Jiang Q."/>
            <person name="Mckibben M.T.W."/>
            <person name="Barker M.S."/>
            <person name="Rieseberg L.H."/>
            <person name="Dlugosch K.M."/>
        </authorList>
    </citation>
    <scope>NUCLEOTIDE SEQUENCE</scope>
    <source>
        <strain evidence="2">CAN-66</strain>
        <tissue evidence="2">Leaf</tissue>
    </source>
</reference>
<evidence type="ECO:0000313" key="3">
    <source>
        <dbReference type="Proteomes" id="UP001172457"/>
    </source>
</evidence>
<dbReference type="InterPro" id="IPR057670">
    <property type="entry name" value="SH3_retrovirus"/>
</dbReference>
<name>A0AA38T479_9ASTR</name>
<evidence type="ECO:0000259" key="1">
    <source>
        <dbReference type="Pfam" id="PF25597"/>
    </source>
</evidence>
<proteinExistence type="predicted"/>
<dbReference type="PANTHER" id="PTHR11439">
    <property type="entry name" value="GAG-POL-RELATED RETROTRANSPOSON"/>
    <property type="match status" value="1"/>
</dbReference>
<gene>
    <name evidence="2" type="ORF">OSB04_024249</name>
</gene>
<sequence length="428" mass="48139">MIEQRKPNIDYFRVFGCKCYVLNDREDLGKFDPKSDESIFIGYSLNSKTYRVFNKRTRTILESSNVYFFETKTYSNACPSNPNAILPDLPTVPPSTAFASNSFASDFIDPTDYDLTTLTGPIIVPAHPGSSTTSVSSDAFMIEPSTSTSIDSVTPESMVSPLENFSTEPPTVASPEPVREQTTSPILVPIPEETPLPSPSSSQRTYAQVVRDTRLEVVLNIEPLTNLQEGSSSGNQPGVLAVYEENDASNNHDFEPLEVQQALSDPYWVRAMQEELAEFERNKAEQKKHFRSMSVLGDKLVSWSSLKQNCVSLSTVEAEYVAAACCCSQVLWMKTQLADFGYTMQRIPIYCDSRSAIQITVNPVQHSRTKQIDIRYYFIKDHVKKGNIELYFVESDLQLADLFTKPFDEKRHFFLLSKLGMLDLPPEV</sequence>
<dbReference type="AlphaFoldDB" id="A0AA38T479"/>
<dbReference type="PANTHER" id="PTHR11439:SF495">
    <property type="entry name" value="REVERSE TRANSCRIPTASE, RNA-DEPENDENT DNA POLYMERASE-RELATED"/>
    <property type="match status" value="1"/>
</dbReference>
<dbReference type="CDD" id="cd09272">
    <property type="entry name" value="RNase_HI_RT_Ty1"/>
    <property type="match status" value="1"/>
</dbReference>
<accession>A0AA38T479</accession>
<keyword evidence="3" id="KW-1185">Reference proteome</keyword>
<dbReference type="Pfam" id="PF25597">
    <property type="entry name" value="SH3_retrovirus"/>
    <property type="match status" value="1"/>
</dbReference>
<evidence type="ECO:0000313" key="2">
    <source>
        <dbReference type="EMBL" id="KAJ9544542.1"/>
    </source>
</evidence>
<dbReference type="EMBL" id="JARYMX010000006">
    <property type="protein sequence ID" value="KAJ9544542.1"/>
    <property type="molecule type" value="Genomic_DNA"/>
</dbReference>
<comment type="caution">
    <text evidence="2">The sequence shown here is derived from an EMBL/GenBank/DDBJ whole genome shotgun (WGS) entry which is preliminary data.</text>
</comment>
<dbReference type="Proteomes" id="UP001172457">
    <property type="component" value="Chromosome 6"/>
</dbReference>
<protein>
    <recommendedName>
        <fullName evidence="1">Retroviral polymerase SH3-like domain-containing protein</fullName>
    </recommendedName>
</protein>